<evidence type="ECO:0000256" key="13">
    <source>
        <dbReference type="HAMAP-Rule" id="MF_01810"/>
    </source>
</evidence>
<proteinExistence type="inferred from homology"/>
<keyword evidence="8 13" id="KW-1133">Transmembrane helix</keyword>
<dbReference type="RefSeq" id="WP_111897889.1">
    <property type="nucleotide sequence ID" value="NZ_CP033459.1"/>
</dbReference>
<dbReference type="InterPro" id="IPR028055">
    <property type="entry name" value="YidC/Oxa/ALB_C"/>
</dbReference>
<evidence type="ECO:0000259" key="16">
    <source>
        <dbReference type="Pfam" id="PF14849"/>
    </source>
</evidence>
<dbReference type="PRINTS" id="PR00701">
    <property type="entry name" value="60KDINNERMP"/>
</dbReference>
<dbReference type="HAMAP" id="MF_01810">
    <property type="entry name" value="YidC_type1"/>
    <property type="match status" value="1"/>
</dbReference>
<dbReference type="GO" id="GO:0005886">
    <property type="term" value="C:plasma membrane"/>
    <property type="evidence" value="ECO:0007669"/>
    <property type="project" value="UniProtKB-SubCell"/>
</dbReference>
<feature type="coiled-coil region" evidence="14">
    <location>
        <begin position="605"/>
        <end position="632"/>
    </location>
</feature>
<dbReference type="PANTHER" id="PTHR12428">
    <property type="entry name" value="OXA1"/>
    <property type="match status" value="1"/>
</dbReference>
<protein>
    <recommendedName>
        <fullName evidence="3 13">Membrane protein insertase YidC</fullName>
    </recommendedName>
    <alternativeName>
        <fullName evidence="12 13">Foldase YidC</fullName>
    </alternativeName>
    <alternativeName>
        <fullName evidence="11 13">Membrane integrase YidC</fullName>
    </alternativeName>
    <alternativeName>
        <fullName evidence="13">Membrane protein YidC</fullName>
    </alternativeName>
</protein>
<keyword evidence="9 13" id="KW-0472">Membrane</keyword>
<feature type="transmembrane region" description="Helical" evidence="13">
    <location>
        <begin position="558"/>
        <end position="574"/>
    </location>
</feature>
<gene>
    <name evidence="13 17" type="primary">yidC</name>
    <name evidence="17" type="ORF">C7Y71_001105</name>
</gene>
<dbReference type="OrthoDB" id="9780552at2"/>
<organism evidence="17 18">
    <name type="scientific">Pseudoprevotella muciniphila</name>
    <dbReference type="NCBI Taxonomy" id="2133944"/>
    <lineage>
        <taxon>Bacteria</taxon>
        <taxon>Pseudomonadati</taxon>
        <taxon>Bacteroidota</taxon>
        <taxon>Bacteroidia</taxon>
        <taxon>Bacteroidales</taxon>
        <taxon>Prevotellaceae</taxon>
        <taxon>Pseudoprevotella</taxon>
    </lineage>
</organism>
<evidence type="ECO:0000256" key="11">
    <source>
        <dbReference type="ARBA" id="ARBA00033245"/>
    </source>
</evidence>
<dbReference type="Proteomes" id="UP000249375">
    <property type="component" value="Chromosome"/>
</dbReference>
<evidence type="ECO:0000313" key="17">
    <source>
        <dbReference type="EMBL" id="QFQ11735.1"/>
    </source>
</evidence>
<dbReference type="InterPro" id="IPR001708">
    <property type="entry name" value="YidC/ALB3/OXA1/COX18"/>
</dbReference>
<feature type="domain" description="Membrane insertase YidC N-terminal" evidence="16">
    <location>
        <begin position="82"/>
        <end position="357"/>
    </location>
</feature>
<evidence type="ECO:0000256" key="7">
    <source>
        <dbReference type="ARBA" id="ARBA00022927"/>
    </source>
</evidence>
<evidence type="ECO:0000256" key="6">
    <source>
        <dbReference type="ARBA" id="ARBA00022692"/>
    </source>
</evidence>
<comment type="subunit">
    <text evidence="13">Interacts with the Sec translocase complex via SecD. Specifically interacts with transmembrane segments of nascent integral membrane proteins during membrane integration.</text>
</comment>
<evidence type="ECO:0000256" key="8">
    <source>
        <dbReference type="ARBA" id="ARBA00022989"/>
    </source>
</evidence>
<dbReference type="NCBIfam" id="TIGR03592">
    <property type="entry name" value="yidC_oxa1_cterm"/>
    <property type="match status" value="1"/>
</dbReference>
<dbReference type="CDD" id="cd19961">
    <property type="entry name" value="EcYidC-like_peri"/>
    <property type="match status" value="1"/>
</dbReference>
<dbReference type="GO" id="GO:0032977">
    <property type="term" value="F:membrane insertase activity"/>
    <property type="evidence" value="ECO:0007669"/>
    <property type="project" value="InterPro"/>
</dbReference>
<reference evidence="17 18" key="1">
    <citation type="submission" date="2018-11" db="EMBL/GenBank/DDBJ databases">
        <authorList>
            <person name="Na S.W."/>
            <person name="Baik M."/>
        </authorList>
    </citation>
    <scope>NUCLEOTIDE SEQUENCE [LARGE SCALE GENOMIC DNA]</scope>
    <source>
        <strain evidence="17 18">E39</strain>
    </source>
</reference>
<dbReference type="NCBIfam" id="TIGR03593">
    <property type="entry name" value="yidC_nterm"/>
    <property type="match status" value="1"/>
</dbReference>
<dbReference type="InterPro" id="IPR038221">
    <property type="entry name" value="YidC_periplasmic_sf"/>
</dbReference>
<feature type="transmembrane region" description="Helical" evidence="13">
    <location>
        <begin position="490"/>
        <end position="513"/>
    </location>
</feature>
<dbReference type="Pfam" id="PF14849">
    <property type="entry name" value="YidC_periplas"/>
    <property type="match status" value="1"/>
</dbReference>
<dbReference type="InterPro" id="IPR028053">
    <property type="entry name" value="Membr_insert_YidC_N"/>
</dbReference>
<evidence type="ECO:0000256" key="1">
    <source>
        <dbReference type="ARBA" id="ARBA00004429"/>
    </source>
</evidence>
<dbReference type="NCBIfam" id="NF002356">
    <property type="entry name" value="PRK01318.2-3"/>
    <property type="match status" value="1"/>
</dbReference>
<dbReference type="InterPro" id="IPR019998">
    <property type="entry name" value="Membr_insert_YidC"/>
</dbReference>
<evidence type="ECO:0000256" key="14">
    <source>
        <dbReference type="SAM" id="Coils"/>
    </source>
</evidence>
<dbReference type="Pfam" id="PF02096">
    <property type="entry name" value="60KD_IMP"/>
    <property type="match status" value="1"/>
</dbReference>
<keyword evidence="14" id="KW-0175">Coiled coil</keyword>
<keyword evidence="7 13" id="KW-0653">Protein transport</keyword>
<comment type="similarity">
    <text evidence="2 13">Belongs to the OXA1/ALB3/YidC family. Type 1 subfamily.</text>
</comment>
<keyword evidence="18" id="KW-1185">Reference proteome</keyword>
<comment type="subcellular location">
    <subcellularLocation>
        <location evidence="1">Cell inner membrane</location>
        <topology evidence="1">Multi-pass membrane protein</topology>
    </subcellularLocation>
    <subcellularLocation>
        <location evidence="13">Cell membrane</location>
        <topology evidence="13">Multi-pass membrane protein</topology>
    </subcellularLocation>
</comment>
<sequence>MDKNTIIGIVLMVLVLVGFSYFNTPSEEEVKQQKERVERQQKEAEEAKKAALAQKAKQTQVVAVDTTSIFRNAVTGDATPVVLENKEIKVSINPKGGNITRVELKNYKNYQDFNNGKQDASLLLYNDSTTEIKLEYQLGGKRFFAGDYYFKPENLTKNSVDMVLADETGTRRLVYTYKLKADDSFLIDFNIHAENMKADLGEGIAITWQDTVKQQEKGWYFENRYSTLTYKDTKEGTEVLNEVGNDEETAENDVDWIAFKNQYFSSVLLSEQPMKKGVFESKEMAENSGKLKHFRATAQIPFDPSNAKGTQLQYYFGPNKYLYLRSLDADLLGEKSQDLEELVDLGWPLFKWINRFFTVYVFDWLTKLGLHMALVLLLITILLRVIVYYPNKKSYLSSAKMRVLKPKVDELNAKYPNKEDAMKKQQEMMTLYSQYGVSPMGGCLPMLIQMPIWIAMFNFVPNAFELRQQSFLWAEDLSTYDSVISWGSDVWLIGDHLSLFCLLFCVTNVVYSLIMMRQQQSTMSSEQQQQMKIMQWMMLLMPVFFFFMFNKYSSGLNFYYFISLLFGALTMWYLRRSTDDAKLLAELEANYKNNKNNPEKRPTGMAARLAKLQEQQEELRKKQAEINKRKEKK</sequence>
<evidence type="ECO:0000256" key="10">
    <source>
        <dbReference type="ARBA" id="ARBA00023186"/>
    </source>
</evidence>
<dbReference type="PANTHER" id="PTHR12428:SF65">
    <property type="entry name" value="CYTOCHROME C OXIDASE ASSEMBLY PROTEIN COX18, MITOCHONDRIAL"/>
    <property type="match status" value="1"/>
</dbReference>
<evidence type="ECO:0000256" key="4">
    <source>
        <dbReference type="ARBA" id="ARBA00022448"/>
    </source>
</evidence>
<dbReference type="InterPro" id="IPR047196">
    <property type="entry name" value="YidC_ALB_C"/>
</dbReference>
<feature type="transmembrane region" description="Helical" evidence="13">
    <location>
        <begin position="6"/>
        <end position="24"/>
    </location>
</feature>
<keyword evidence="6 13" id="KW-0812">Transmembrane</keyword>
<evidence type="ECO:0000256" key="3">
    <source>
        <dbReference type="ARBA" id="ARBA00015325"/>
    </source>
</evidence>
<evidence type="ECO:0000256" key="2">
    <source>
        <dbReference type="ARBA" id="ARBA00010527"/>
    </source>
</evidence>
<name>A0A5P8E3Z2_9BACT</name>
<evidence type="ECO:0000256" key="12">
    <source>
        <dbReference type="ARBA" id="ARBA00033342"/>
    </source>
</evidence>
<dbReference type="GO" id="GO:0015031">
    <property type="term" value="P:protein transport"/>
    <property type="evidence" value="ECO:0007669"/>
    <property type="project" value="UniProtKB-KW"/>
</dbReference>
<keyword evidence="4 13" id="KW-0813">Transport</keyword>
<dbReference type="EMBL" id="CP033459">
    <property type="protein sequence ID" value="QFQ11735.1"/>
    <property type="molecule type" value="Genomic_DNA"/>
</dbReference>
<dbReference type="CDD" id="cd20070">
    <property type="entry name" value="5TM_YidC_Alb3"/>
    <property type="match status" value="1"/>
</dbReference>
<keyword evidence="5 13" id="KW-1003">Cell membrane</keyword>
<evidence type="ECO:0000259" key="15">
    <source>
        <dbReference type="Pfam" id="PF02096"/>
    </source>
</evidence>
<dbReference type="KEGG" id="alq:C7Y71_001105"/>
<feature type="domain" description="Membrane insertase YidC/Oxa/ALB C-terminal" evidence="15">
    <location>
        <begin position="374"/>
        <end position="575"/>
    </location>
</feature>
<feature type="coiled-coil region" evidence="14">
    <location>
        <begin position="27"/>
        <end position="57"/>
    </location>
</feature>
<dbReference type="AlphaFoldDB" id="A0A5P8E3Z2"/>
<accession>A0A5P8E3Z2</accession>
<dbReference type="GO" id="GO:0051205">
    <property type="term" value="P:protein insertion into membrane"/>
    <property type="evidence" value="ECO:0007669"/>
    <property type="project" value="TreeGrafter"/>
</dbReference>
<evidence type="ECO:0000256" key="5">
    <source>
        <dbReference type="ARBA" id="ARBA00022475"/>
    </source>
</evidence>
<feature type="transmembrane region" description="Helical" evidence="13">
    <location>
        <begin position="432"/>
        <end position="456"/>
    </location>
</feature>
<evidence type="ECO:0000256" key="9">
    <source>
        <dbReference type="ARBA" id="ARBA00023136"/>
    </source>
</evidence>
<feature type="transmembrane region" description="Helical" evidence="13">
    <location>
        <begin position="533"/>
        <end position="552"/>
    </location>
</feature>
<evidence type="ECO:0000313" key="18">
    <source>
        <dbReference type="Proteomes" id="UP000249375"/>
    </source>
</evidence>
<dbReference type="Gene3D" id="2.70.98.90">
    <property type="match status" value="1"/>
</dbReference>
<feature type="transmembrane region" description="Helical" evidence="13">
    <location>
        <begin position="368"/>
        <end position="389"/>
    </location>
</feature>
<comment type="function">
    <text evidence="13">Required for the insertion and/or proper folding and/or complex formation of integral membrane proteins into the membrane. Involved in integration of membrane proteins that insert both dependently and independently of the Sec translocase complex, as well as at least some lipoproteins. Aids folding of multispanning membrane proteins.</text>
</comment>
<keyword evidence="10 13" id="KW-0143">Chaperone</keyword>